<reference evidence="1 2" key="1">
    <citation type="submission" date="2019-06" db="EMBL/GenBank/DDBJ databases">
        <title>Complete genome sequence of Haemophilus parasuis HPS412.</title>
        <authorList>
            <person name="Yang S."/>
            <person name="Huang C."/>
        </authorList>
    </citation>
    <scope>NUCLEOTIDE SEQUENCE [LARGE SCALE GENOMIC DNA]</scope>
    <source>
        <strain evidence="1 2">HPS412</strain>
    </source>
</reference>
<evidence type="ECO:0000313" key="2">
    <source>
        <dbReference type="Proteomes" id="UP000509790"/>
    </source>
</evidence>
<accession>A0A859ID82</accession>
<protein>
    <recommendedName>
        <fullName evidence="3">Heme utilization or adhesion protein</fullName>
    </recommendedName>
</protein>
<name>A0A859ID82_GLAPU</name>
<evidence type="ECO:0008006" key="3">
    <source>
        <dbReference type="Google" id="ProtNLM"/>
    </source>
</evidence>
<dbReference type="EMBL" id="CP041334">
    <property type="protein sequence ID" value="QKY71946.1"/>
    <property type="molecule type" value="Genomic_DNA"/>
</dbReference>
<evidence type="ECO:0000313" key="1">
    <source>
        <dbReference type="EMBL" id="QKY71946.1"/>
    </source>
</evidence>
<organism evidence="1 2">
    <name type="scientific">Glaesserella parasuis</name>
    <name type="common">Haemophilus parasuis</name>
    <dbReference type="NCBI Taxonomy" id="738"/>
    <lineage>
        <taxon>Bacteria</taxon>
        <taxon>Pseudomonadati</taxon>
        <taxon>Pseudomonadota</taxon>
        <taxon>Gammaproteobacteria</taxon>
        <taxon>Pasteurellales</taxon>
        <taxon>Pasteurellaceae</taxon>
        <taxon>Glaesserella</taxon>
    </lineage>
</organism>
<gene>
    <name evidence="1" type="ORF">FLK62_00755</name>
</gene>
<dbReference type="Proteomes" id="UP000509790">
    <property type="component" value="Chromosome"/>
</dbReference>
<dbReference type="AlphaFoldDB" id="A0A859ID82"/>
<proteinExistence type="predicted"/>
<dbReference type="RefSeq" id="WP_176443359.1">
    <property type="nucleotide sequence ID" value="NZ_CP041334.1"/>
</dbReference>
<sequence>MQAERIRIHSTDNRATLNVEAADIKAKDVLVQAGNANVQGKVTASTHCQHNHYTADKNVKVEEYRSSKNEKYQATKIQADNLVVDVDNRLNVSGADIQAKQASIIGGQTHFGTQITTNESNARKHQSKGLWFREETDKTKAQTVHRTTVTADKLNVVATKGQVTGNAVKLGGQDAFVYGDKGVALKGVTQTTQAEATSKFKNETARLRTGSSSQTANTQALVASELQFKNLSVGGSDVHLSAVKGQIDGQLFVQNKGKAEFVSQATKNTYN</sequence>